<organism evidence="1 2">
    <name type="scientific">Corynebacterium anserum</name>
    <dbReference type="NCBI Taxonomy" id="2684406"/>
    <lineage>
        <taxon>Bacteria</taxon>
        <taxon>Bacillati</taxon>
        <taxon>Actinomycetota</taxon>
        <taxon>Actinomycetes</taxon>
        <taxon>Mycobacteriales</taxon>
        <taxon>Corynebacteriaceae</taxon>
        <taxon>Corynebacterium</taxon>
    </lineage>
</organism>
<dbReference type="PANTHER" id="PTHR13061:SF29">
    <property type="entry name" value="GAMMA CARBONIC ANHYDRASE-LIKE 1, MITOCHONDRIAL-RELATED"/>
    <property type="match status" value="1"/>
</dbReference>
<dbReference type="Proteomes" id="UP000515275">
    <property type="component" value="Chromosome"/>
</dbReference>
<dbReference type="AlphaFoldDB" id="A0A7G7YQQ6"/>
<accession>A0A7G7YQQ6</accession>
<dbReference type="PANTHER" id="PTHR13061">
    <property type="entry name" value="DYNACTIN SUBUNIT P25"/>
    <property type="match status" value="1"/>
</dbReference>
<evidence type="ECO:0000313" key="1">
    <source>
        <dbReference type="EMBL" id="QNH96826.1"/>
    </source>
</evidence>
<dbReference type="InterPro" id="IPR001451">
    <property type="entry name" value="Hexapep"/>
</dbReference>
<dbReference type="SUPFAM" id="SSF51161">
    <property type="entry name" value="Trimeric LpxA-like enzymes"/>
    <property type="match status" value="1"/>
</dbReference>
<evidence type="ECO:0000313" key="2">
    <source>
        <dbReference type="Proteomes" id="UP000515275"/>
    </source>
</evidence>
<dbReference type="Gene3D" id="2.160.10.10">
    <property type="entry name" value="Hexapeptide repeat proteins"/>
    <property type="match status" value="1"/>
</dbReference>
<sequence length="186" mass="19474">MSQRTPIILPYEGKIPRIHRSAYIAPNAVIIGDVEIGPDASVFYGCVLRGDVGKIRVGARTNIQDNSVLHTEAHTPCILGDDVTVGHLALVHAAQVGNGTLVGMKSALLTGSVIGEGSLIAAGAVVLEGQEIPQGSLAAGIPAKVRRQLSPEESRGFITHAAKYVVTANQQVDTEKSLPLASVHFD</sequence>
<dbReference type="CDD" id="cd04645">
    <property type="entry name" value="LbH_gamma_CA_like"/>
    <property type="match status" value="1"/>
</dbReference>
<dbReference type="InterPro" id="IPR047324">
    <property type="entry name" value="LbH_gamma_CA-like"/>
</dbReference>
<protein>
    <submittedName>
        <fullName evidence="1">Gamma carbonic anhydrase family protein</fullName>
    </submittedName>
</protein>
<dbReference type="EMBL" id="CP046883">
    <property type="protein sequence ID" value="QNH96826.1"/>
    <property type="molecule type" value="Genomic_DNA"/>
</dbReference>
<dbReference type="RefSeq" id="WP_185770821.1">
    <property type="nucleotide sequence ID" value="NZ_CP046883.1"/>
</dbReference>
<reference evidence="1 2" key="1">
    <citation type="submission" date="2019-12" db="EMBL/GenBank/DDBJ databases">
        <title>Corynebacterium sp. nov., isolated from feces of the Anser Albifrons in China.</title>
        <authorList>
            <person name="Liu Q."/>
        </authorList>
    </citation>
    <scope>NUCLEOTIDE SEQUENCE [LARGE SCALE GENOMIC DNA]</scope>
    <source>
        <strain evidence="1 2">23H37-10</strain>
    </source>
</reference>
<proteinExistence type="predicted"/>
<keyword evidence="2" id="KW-1185">Reference proteome</keyword>
<dbReference type="InterPro" id="IPR050484">
    <property type="entry name" value="Transf_Hexapept/Carb_Anhydrase"/>
</dbReference>
<dbReference type="InterPro" id="IPR011004">
    <property type="entry name" value="Trimer_LpxA-like_sf"/>
</dbReference>
<name>A0A7G7YQQ6_9CORY</name>
<dbReference type="Pfam" id="PF00132">
    <property type="entry name" value="Hexapep"/>
    <property type="match status" value="1"/>
</dbReference>
<dbReference type="KEGG" id="cans:GP473_00320"/>
<gene>
    <name evidence="1" type="ORF">GP473_00320</name>
</gene>